<dbReference type="EMBL" id="VSRR010026139">
    <property type="protein sequence ID" value="MPC67362.1"/>
    <property type="molecule type" value="Genomic_DNA"/>
</dbReference>
<organism evidence="2 3">
    <name type="scientific">Portunus trituberculatus</name>
    <name type="common">Swimming crab</name>
    <name type="synonym">Neptunus trituberculatus</name>
    <dbReference type="NCBI Taxonomy" id="210409"/>
    <lineage>
        <taxon>Eukaryota</taxon>
        <taxon>Metazoa</taxon>
        <taxon>Ecdysozoa</taxon>
        <taxon>Arthropoda</taxon>
        <taxon>Crustacea</taxon>
        <taxon>Multicrustacea</taxon>
        <taxon>Malacostraca</taxon>
        <taxon>Eumalacostraca</taxon>
        <taxon>Eucarida</taxon>
        <taxon>Decapoda</taxon>
        <taxon>Pleocyemata</taxon>
        <taxon>Brachyura</taxon>
        <taxon>Eubrachyura</taxon>
        <taxon>Portunoidea</taxon>
        <taxon>Portunidae</taxon>
        <taxon>Portuninae</taxon>
        <taxon>Portunus</taxon>
    </lineage>
</organism>
<sequence length="129" mass="14590">MYELWPSLPPSPSPSQRQSLKRDVTALQLRLLHQFKREVGRAGGTMAGRSHESWRLRQGGAGMRMREQRGRTQGDGGMQATPTSPLLAPQHTGKASLQKYPRRHRALTRIVKKQKWNVLWSGEGVSTKH</sequence>
<feature type="region of interest" description="Disordered" evidence="1">
    <location>
        <begin position="40"/>
        <end position="101"/>
    </location>
</feature>
<dbReference type="Proteomes" id="UP000324222">
    <property type="component" value="Unassembled WGS sequence"/>
</dbReference>
<comment type="caution">
    <text evidence="2">The sequence shown here is derived from an EMBL/GenBank/DDBJ whole genome shotgun (WGS) entry which is preliminary data.</text>
</comment>
<reference evidence="2 3" key="1">
    <citation type="submission" date="2019-05" db="EMBL/GenBank/DDBJ databases">
        <title>Another draft genome of Portunus trituberculatus and its Hox gene families provides insights of decapod evolution.</title>
        <authorList>
            <person name="Jeong J.-H."/>
            <person name="Song I."/>
            <person name="Kim S."/>
            <person name="Choi T."/>
            <person name="Kim D."/>
            <person name="Ryu S."/>
            <person name="Kim W."/>
        </authorList>
    </citation>
    <scope>NUCLEOTIDE SEQUENCE [LARGE SCALE GENOMIC DNA]</scope>
    <source>
        <tissue evidence="2">Muscle</tissue>
    </source>
</reference>
<feature type="region of interest" description="Disordered" evidence="1">
    <location>
        <begin position="1"/>
        <end position="22"/>
    </location>
</feature>
<dbReference type="AlphaFoldDB" id="A0A5B7H8E5"/>
<evidence type="ECO:0000256" key="1">
    <source>
        <dbReference type="SAM" id="MobiDB-lite"/>
    </source>
</evidence>
<name>A0A5B7H8E5_PORTR</name>
<accession>A0A5B7H8E5</accession>
<gene>
    <name evidence="2" type="ORF">E2C01_061537</name>
</gene>
<keyword evidence="3" id="KW-1185">Reference proteome</keyword>
<evidence type="ECO:0000313" key="3">
    <source>
        <dbReference type="Proteomes" id="UP000324222"/>
    </source>
</evidence>
<proteinExistence type="predicted"/>
<evidence type="ECO:0000313" key="2">
    <source>
        <dbReference type="EMBL" id="MPC67362.1"/>
    </source>
</evidence>
<protein>
    <submittedName>
        <fullName evidence="2">Uncharacterized protein</fullName>
    </submittedName>
</protein>